<reference evidence="2" key="1">
    <citation type="journal article" date="2022" name="Nat. Commun.">
        <title>Chromosome evolution and the genetic basis of agronomically important traits in greater yam.</title>
        <authorList>
            <person name="Bredeson J.V."/>
            <person name="Lyons J.B."/>
            <person name="Oniyinde I.O."/>
            <person name="Okereke N.R."/>
            <person name="Kolade O."/>
            <person name="Nnabue I."/>
            <person name="Nwadili C.O."/>
            <person name="Hribova E."/>
            <person name="Parker M."/>
            <person name="Nwogha J."/>
            <person name="Shu S."/>
            <person name="Carlson J."/>
            <person name="Kariba R."/>
            <person name="Muthemba S."/>
            <person name="Knop K."/>
            <person name="Barton G.J."/>
            <person name="Sherwood A.V."/>
            <person name="Lopez-Montes A."/>
            <person name="Asiedu R."/>
            <person name="Jamnadass R."/>
            <person name="Muchugi A."/>
            <person name="Goodstein D."/>
            <person name="Egesi C.N."/>
            <person name="Featherston J."/>
            <person name="Asfaw A."/>
            <person name="Simpson G.G."/>
            <person name="Dolezel J."/>
            <person name="Hendre P.S."/>
            <person name="Van Deynze A."/>
            <person name="Kumar P.L."/>
            <person name="Obidiegwu J.E."/>
            <person name="Bhattacharjee R."/>
            <person name="Rokhsar D.S."/>
        </authorList>
    </citation>
    <scope>NUCLEOTIDE SEQUENCE [LARGE SCALE GENOMIC DNA]</scope>
    <source>
        <strain evidence="2">cv. TDa95/00328</strain>
    </source>
</reference>
<sequence length="94" mass="11176">MGRLLSIWIDRDENFLFLSLMNGTWVNNTIKESDIPHDFPLLGCCCCPSHLVTFLFRMIGWCSFVACYPILQCLALDEHRRHHHHHHHHLSHFR</sequence>
<name>A0ACB7V2Q2_DIOAL</name>
<proteinExistence type="predicted"/>
<comment type="caution">
    <text evidence="1">The sequence shown here is derived from an EMBL/GenBank/DDBJ whole genome shotgun (WGS) entry which is preliminary data.</text>
</comment>
<gene>
    <name evidence="1" type="ORF">IHE45_12G060600</name>
</gene>
<protein>
    <submittedName>
        <fullName evidence="1">Uncharacterized protein</fullName>
    </submittedName>
</protein>
<dbReference type="EMBL" id="CM037022">
    <property type="protein sequence ID" value="KAH7667474.1"/>
    <property type="molecule type" value="Genomic_DNA"/>
</dbReference>
<organism evidence="1 2">
    <name type="scientific">Dioscorea alata</name>
    <name type="common">Purple yam</name>
    <dbReference type="NCBI Taxonomy" id="55571"/>
    <lineage>
        <taxon>Eukaryota</taxon>
        <taxon>Viridiplantae</taxon>
        <taxon>Streptophyta</taxon>
        <taxon>Embryophyta</taxon>
        <taxon>Tracheophyta</taxon>
        <taxon>Spermatophyta</taxon>
        <taxon>Magnoliopsida</taxon>
        <taxon>Liliopsida</taxon>
        <taxon>Dioscoreales</taxon>
        <taxon>Dioscoreaceae</taxon>
        <taxon>Dioscorea</taxon>
    </lineage>
</organism>
<dbReference type="Proteomes" id="UP000827976">
    <property type="component" value="Chromosome 12"/>
</dbReference>
<keyword evidence="2" id="KW-1185">Reference proteome</keyword>
<accession>A0ACB7V2Q2</accession>
<evidence type="ECO:0000313" key="2">
    <source>
        <dbReference type="Proteomes" id="UP000827976"/>
    </source>
</evidence>
<evidence type="ECO:0000313" key="1">
    <source>
        <dbReference type="EMBL" id="KAH7667474.1"/>
    </source>
</evidence>